<comment type="subcellular location">
    <subcellularLocation>
        <location evidence="1">Cell membrane</location>
    </subcellularLocation>
</comment>
<evidence type="ECO:0000256" key="5">
    <source>
        <dbReference type="ARBA" id="ARBA00023136"/>
    </source>
</evidence>
<keyword evidence="6" id="KW-0966">Cell projection</keyword>
<proteinExistence type="predicted"/>
<keyword evidence="3" id="KW-0812">Transmembrane</keyword>
<dbReference type="InterPro" id="IPR022781">
    <property type="entry name" value="Flagellar_biosynth_FliO"/>
</dbReference>
<keyword evidence="5" id="KW-0472">Membrane</keyword>
<organism evidence="6 7">
    <name type="scientific">Alteraurantiacibacter palmitatis</name>
    <dbReference type="NCBI Taxonomy" id="2054628"/>
    <lineage>
        <taxon>Bacteria</taxon>
        <taxon>Pseudomonadati</taxon>
        <taxon>Pseudomonadota</taxon>
        <taxon>Alphaproteobacteria</taxon>
        <taxon>Sphingomonadales</taxon>
        <taxon>Erythrobacteraceae</taxon>
        <taxon>Alteraurantiacibacter</taxon>
    </lineage>
</organism>
<keyword evidence="4" id="KW-1133">Transmembrane helix</keyword>
<evidence type="ECO:0000256" key="4">
    <source>
        <dbReference type="ARBA" id="ARBA00022989"/>
    </source>
</evidence>
<evidence type="ECO:0000313" key="6">
    <source>
        <dbReference type="EMBL" id="MFC3098909.1"/>
    </source>
</evidence>
<keyword evidence="6" id="KW-0969">Cilium</keyword>
<evidence type="ECO:0000313" key="7">
    <source>
        <dbReference type="Proteomes" id="UP001595456"/>
    </source>
</evidence>
<comment type="caution">
    <text evidence="6">The sequence shown here is derived from an EMBL/GenBank/DDBJ whole genome shotgun (WGS) entry which is preliminary data.</text>
</comment>
<keyword evidence="7" id="KW-1185">Reference proteome</keyword>
<evidence type="ECO:0000256" key="2">
    <source>
        <dbReference type="ARBA" id="ARBA00022475"/>
    </source>
</evidence>
<keyword evidence="2" id="KW-1003">Cell membrane</keyword>
<evidence type="ECO:0000256" key="1">
    <source>
        <dbReference type="ARBA" id="ARBA00004236"/>
    </source>
</evidence>
<accession>A0ABV7EAL3</accession>
<keyword evidence="6" id="KW-0282">Flagellum</keyword>
<evidence type="ECO:0000256" key="3">
    <source>
        <dbReference type="ARBA" id="ARBA00022692"/>
    </source>
</evidence>
<dbReference type="Pfam" id="PF04347">
    <property type="entry name" value="FliO"/>
    <property type="match status" value="1"/>
</dbReference>
<dbReference type="Proteomes" id="UP001595456">
    <property type="component" value="Unassembled WGS sequence"/>
</dbReference>
<gene>
    <name evidence="6" type="ORF">ACFODU_14025</name>
</gene>
<dbReference type="RefSeq" id="WP_336924607.1">
    <property type="nucleotide sequence ID" value="NZ_JBANRO010000001.1"/>
</dbReference>
<protein>
    <submittedName>
        <fullName evidence="6">Flagellar biosynthetic protein FliO</fullName>
    </submittedName>
</protein>
<dbReference type="EMBL" id="JBHRST010000022">
    <property type="protein sequence ID" value="MFC3098909.1"/>
    <property type="molecule type" value="Genomic_DNA"/>
</dbReference>
<sequence length="101" mass="11361">MLWYILKLLLLLPLLAGLVWGSLWLTRKMQARMVAPGGEKAARLVETTFLAPGIRLAVIEFRGREILVGATKQGLVRLAENDPYAARRQVMPADSREWEMG</sequence>
<reference evidence="7" key="1">
    <citation type="journal article" date="2019" name="Int. J. Syst. Evol. Microbiol.">
        <title>The Global Catalogue of Microorganisms (GCM) 10K type strain sequencing project: providing services to taxonomists for standard genome sequencing and annotation.</title>
        <authorList>
            <consortium name="The Broad Institute Genomics Platform"/>
            <consortium name="The Broad Institute Genome Sequencing Center for Infectious Disease"/>
            <person name="Wu L."/>
            <person name="Ma J."/>
        </authorList>
    </citation>
    <scope>NUCLEOTIDE SEQUENCE [LARGE SCALE GENOMIC DNA]</scope>
    <source>
        <strain evidence="7">KCTC 52607</strain>
    </source>
</reference>
<name>A0ABV7EAL3_9SPHN</name>